<dbReference type="AlphaFoldDB" id="A0A0D7ABU2"/>
<dbReference type="Proteomes" id="UP000054144">
    <property type="component" value="Unassembled WGS sequence"/>
</dbReference>
<feature type="region of interest" description="Disordered" evidence="2">
    <location>
        <begin position="898"/>
        <end position="949"/>
    </location>
</feature>
<accession>A0A0D7ABU2</accession>
<dbReference type="Pfam" id="PF23565">
    <property type="entry name" value="ARM_TANGO6"/>
    <property type="match status" value="1"/>
</dbReference>
<evidence type="ECO:0000259" key="3">
    <source>
        <dbReference type="Pfam" id="PF10363"/>
    </source>
</evidence>
<comment type="similarity">
    <text evidence="1">Belongs to the Tango6 family.</text>
</comment>
<name>A0A0D7ABU2_9AGAR</name>
<feature type="domain" description="TANGO6 HEAT repeat" evidence="4">
    <location>
        <begin position="255"/>
        <end position="401"/>
    </location>
</feature>
<protein>
    <submittedName>
        <fullName evidence="5">ARM repeat-containing protein</fullName>
    </submittedName>
</protein>
<dbReference type="GO" id="GO:0009306">
    <property type="term" value="P:protein secretion"/>
    <property type="evidence" value="ECO:0007669"/>
    <property type="project" value="TreeGrafter"/>
</dbReference>
<proteinExistence type="inferred from homology"/>
<gene>
    <name evidence="5" type="ORF">FISHEDRAFT_43929</name>
</gene>
<dbReference type="InterPro" id="IPR011989">
    <property type="entry name" value="ARM-like"/>
</dbReference>
<dbReference type="InterPro" id="IPR057407">
    <property type="entry name" value="HEAT_TANGO6"/>
</dbReference>
<evidence type="ECO:0000256" key="1">
    <source>
        <dbReference type="ARBA" id="ARBA00005724"/>
    </source>
</evidence>
<organism evidence="5 6">
    <name type="scientific">Fistulina hepatica ATCC 64428</name>
    <dbReference type="NCBI Taxonomy" id="1128425"/>
    <lineage>
        <taxon>Eukaryota</taxon>
        <taxon>Fungi</taxon>
        <taxon>Dikarya</taxon>
        <taxon>Basidiomycota</taxon>
        <taxon>Agaricomycotina</taxon>
        <taxon>Agaricomycetes</taxon>
        <taxon>Agaricomycetidae</taxon>
        <taxon>Agaricales</taxon>
        <taxon>Fistulinaceae</taxon>
        <taxon>Fistulina</taxon>
    </lineage>
</organism>
<evidence type="ECO:0000259" key="4">
    <source>
        <dbReference type="Pfam" id="PF23565"/>
    </source>
</evidence>
<reference evidence="5 6" key="1">
    <citation type="journal article" date="2015" name="Fungal Genet. Biol.">
        <title>Evolution of novel wood decay mechanisms in Agaricales revealed by the genome sequences of Fistulina hepatica and Cylindrobasidium torrendii.</title>
        <authorList>
            <person name="Floudas D."/>
            <person name="Held B.W."/>
            <person name="Riley R."/>
            <person name="Nagy L.G."/>
            <person name="Koehler G."/>
            <person name="Ransdell A.S."/>
            <person name="Younus H."/>
            <person name="Chow J."/>
            <person name="Chiniquy J."/>
            <person name="Lipzen A."/>
            <person name="Tritt A."/>
            <person name="Sun H."/>
            <person name="Haridas S."/>
            <person name="LaButti K."/>
            <person name="Ohm R.A."/>
            <person name="Kues U."/>
            <person name="Blanchette R.A."/>
            <person name="Grigoriev I.V."/>
            <person name="Minto R.E."/>
            <person name="Hibbett D.S."/>
        </authorList>
    </citation>
    <scope>NUCLEOTIDE SEQUENCE [LARGE SCALE GENOMIC DNA]</scope>
    <source>
        <strain evidence="5 6">ATCC 64428</strain>
    </source>
</reference>
<dbReference type="OrthoDB" id="39591at2759"/>
<feature type="compositionally biased region" description="Acidic residues" evidence="2">
    <location>
        <begin position="605"/>
        <end position="623"/>
    </location>
</feature>
<dbReference type="InterPro" id="IPR039600">
    <property type="entry name" value="TANGO6/Rtp1"/>
</dbReference>
<sequence>MPDITLLIQTGSSLTEQSNTAQGSRDLKSVLLERLSKYHQLRGRPLDPTDLNSLEEVEIYTAIECISVVSDIQDKLDVSSEASEPLIGTRDVAQLRTLLSIGFKWGVEPLLNHVLVAWPAKAASAKAKIRTVNGPEILRSHQRLSSLLASILRLLFPEGVSGRVPQTLITTALLNRHAVDILRPCITLGWLPKSLAVQPHSPPVVDTFRPLVMRLLAMLPPSEAIVSLGAILSSTPLANHTAKTCSTLLGRQVCRPQGVVGLCAAVFGEGQYVEDQVPLEQLEHVAKVLTSVPTGFDAEEYYNTIIPRMLALLTAEVPLAYKRASAFTMSRMLGDGSSATKATSVLLKLLHEPFLQESNLESTYTVLQALQFIMTLVSNGDPSPVLVSHLLAPVLPALYSLKLHLDHVKTSDPATKEGIAGLLVTWGRLSSSTDGIDTFWSIIQGEGGAWSLNFEGDIVHSARETKEPTLSLLTPEDLKREDADVDIDENILDLYPDPAHFVRFLKDISRPDISSDLFLRLLQEYGKLKKSDEDDPTRTLLYLQLIMQMQKQLSGDTPSSSSLIHGNISHILSFVKHALEAAVAHPKREKNVASSLESRLRIVPDESEESENSCDSDDEETPGIAVDEEMTATAINLLLSILEAHDDLAGEETLNDIFTLLEPLSRIGSPLIRPLAHEARGVLTARMASTSAPRKPAASPREDDAHTTYQRALKLLQDPILPVRAHGLLLLRQLASSHSVDEALVPGILSVFLQCIQDDDSYMYLNAVQGLAAMADACGKNVLQGLIRDYTEGLSGIGGTSISQQDLDTRLRIGEALGTVIRRLSDALGVYVDVIVPPIFNMVRTRHLPTTLRTSALSLLATCVKASPLAMLKYTNDMMDGMTDLLQTEFVPATEKRPAAVENNKQENDETAPGITTTPPHKPLQKGPTVPEPEPPTMDDQPTSTKSKFPPLRRAALHFISQLVRETMARADEPRVKITLAYVSAHDEDDVARFMAREATEELEQLQRVAWGLE</sequence>
<dbReference type="EMBL" id="KN881856">
    <property type="protein sequence ID" value="KIY48145.1"/>
    <property type="molecule type" value="Genomic_DNA"/>
</dbReference>
<evidence type="ECO:0000256" key="2">
    <source>
        <dbReference type="SAM" id="MobiDB-lite"/>
    </source>
</evidence>
<dbReference type="Gene3D" id="1.25.10.10">
    <property type="entry name" value="Leucine-rich Repeat Variant"/>
    <property type="match status" value="1"/>
</dbReference>
<feature type="compositionally biased region" description="Basic and acidic residues" evidence="2">
    <location>
        <begin position="898"/>
        <end position="908"/>
    </location>
</feature>
<feature type="region of interest" description="Disordered" evidence="2">
    <location>
        <begin position="594"/>
        <end position="623"/>
    </location>
</feature>
<keyword evidence="6" id="KW-1185">Reference proteome</keyword>
<dbReference type="InterPro" id="IPR019451">
    <property type="entry name" value="Rtp1_C1"/>
</dbReference>
<dbReference type="SUPFAM" id="SSF48371">
    <property type="entry name" value="ARM repeat"/>
    <property type="match status" value="1"/>
</dbReference>
<dbReference type="InterPro" id="IPR016024">
    <property type="entry name" value="ARM-type_fold"/>
</dbReference>
<dbReference type="PANTHER" id="PTHR20959:SF1">
    <property type="entry name" value="TRANSPORT AND GOLGI ORGANIZATION PROTEIN 6 HOMOLOG"/>
    <property type="match status" value="1"/>
</dbReference>
<dbReference type="Pfam" id="PF10363">
    <property type="entry name" value="RTP1_C1"/>
    <property type="match status" value="1"/>
</dbReference>
<feature type="domain" description="RNA polymerase II assembly factor Rtp1 C-terminal" evidence="3">
    <location>
        <begin position="709"/>
        <end position="826"/>
    </location>
</feature>
<evidence type="ECO:0000313" key="5">
    <source>
        <dbReference type="EMBL" id="KIY48145.1"/>
    </source>
</evidence>
<evidence type="ECO:0000313" key="6">
    <source>
        <dbReference type="Proteomes" id="UP000054144"/>
    </source>
</evidence>
<dbReference type="PANTHER" id="PTHR20959">
    <property type="entry name" value="TRANSPORT AND GOLGI ORGANIZATION PROTEIN 6 FAMILY MEMBER"/>
    <property type="match status" value="1"/>
</dbReference>